<name>A0A436ZYU8_ARTFL</name>
<reference evidence="2 3" key="1">
    <citation type="submission" date="2019-01" db="EMBL/GenBank/DDBJ databases">
        <title>Intercellular communication is required for trap formation in the nematode-trapping fungus Duddingtonia flagrans.</title>
        <authorList>
            <person name="Youssar L."/>
            <person name="Wernet V."/>
            <person name="Hensel N."/>
            <person name="Hildebrandt H.-G."/>
            <person name="Fischer R."/>
        </authorList>
    </citation>
    <scope>NUCLEOTIDE SEQUENCE [LARGE SCALE GENOMIC DNA]</scope>
    <source>
        <strain evidence="2 3">CBS H-5679</strain>
    </source>
</reference>
<sequence>MRLGFTQGSEGTFLSRPQSPSKLPSRTTRRKKRLNDRPKDLIRSPSRSFRGSTVAVPLSPEIRGKPRYDRQLSPRAENFVPSQDLPVVKSEPEQAGKELVKFEQKAGEKVQESAAVTKKEVFKSRTLYILHHAYDVGAEYEDVHQLYARGYGGEENADEEVVNSIPKDVQNLLTEKFEQRDSVAGGINGSGILKNGKLNERMKRLMNEFVAEAKKFLPRRANQVTLSLREQPDWKAIQQRDIKFSQGLHRHLEELREHQAKFRRETKKILDEMTGQRTVMFVKCSSNSDIILGSAMVVVDEVEGHMANLFKREDNLKSDEKCKNLDLEANIEIAMKGPGALNLGLIDSEDDDGGVKLSPEEARSWF</sequence>
<dbReference type="AlphaFoldDB" id="A0A436ZYU8"/>
<accession>A0A436ZYU8</accession>
<dbReference type="GeneID" id="93588253"/>
<feature type="compositionally biased region" description="Polar residues" evidence="1">
    <location>
        <begin position="1"/>
        <end position="26"/>
    </location>
</feature>
<dbReference type="RefSeq" id="XP_067489722.1">
    <property type="nucleotide sequence ID" value="XM_067635276.1"/>
</dbReference>
<evidence type="ECO:0000313" key="3">
    <source>
        <dbReference type="Proteomes" id="UP000283090"/>
    </source>
</evidence>
<keyword evidence="3" id="KW-1185">Reference proteome</keyword>
<proteinExistence type="predicted"/>
<dbReference type="OrthoDB" id="5324053at2759"/>
<evidence type="ECO:0000256" key="1">
    <source>
        <dbReference type="SAM" id="MobiDB-lite"/>
    </source>
</evidence>
<dbReference type="VEuPathDB" id="FungiDB:DFL_005942"/>
<feature type="region of interest" description="Disordered" evidence="1">
    <location>
        <begin position="1"/>
        <end position="85"/>
    </location>
</feature>
<evidence type="ECO:0000313" key="2">
    <source>
        <dbReference type="EMBL" id="RVD84178.1"/>
    </source>
</evidence>
<feature type="compositionally biased region" description="Basic and acidic residues" evidence="1">
    <location>
        <begin position="62"/>
        <end position="72"/>
    </location>
</feature>
<dbReference type="Proteomes" id="UP000283090">
    <property type="component" value="Unassembled WGS sequence"/>
</dbReference>
<comment type="caution">
    <text evidence="2">The sequence shown here is derived from an EMBL/GenBank/DDBJ whole genome shotgun (WGS) entry which is preliminary data.</text>
</comment>
<organism evidence="2 3">
    <name type="scientific">Arthrobotrys flagrans</name>
    <name type="common">Nematode-trapping fungus</name>
    <name type="synonym">Trichothecium flagrans</name>
    <dbReference type="NCBI Taxonomy" id="97331"/>
    <lineage>
        <taxon>Eukaryota</taxon>
        <taxon>Fungi</taxon>
        <taxon>Dikarya</taxon>
        <taxon>Ascomycota</taxon>
        <taxon>Pezizomycotina</taxon>
        <taxon>Orbiliomycetes</taxon>
        <taxon>Orbiliales</taxon>
        <taxon>Orbiliaceae</taxon>
        <taxon>Arthrobotrys</taxon>
    </lineage>
</organism>
<gene>
    <name evidence="2" type="ORF">DFL_005942</name>
</gene>
<dbReference type="EMBL" id="SAEB01000007">
    <property type="protein sequence ID" value="RVD84178.1"/>
    <property type="molecule type" value="Genomic_DNA"/>
</dbReference>
<protein>
    <submittedName>
        <fullName evidence="2">Uncharacterized protein</fullName>
    </submittedName>
</protein>